<protein>
    <submittedName>
        <fullName evidence="1">Uncharacterized protein</fullName>
    </submittedName>
</protein>
<proteinExistence type="predicted"/>
<reference evidence="1 2" key="1">
    <citation type="journal article" date="2019" name="Int. J. Syst. Evol. Microbiol.">
        <title>The Global Catalogue of Microorganisms (GCM) 10K type strain sequencing project: providing services to taxonomists for standard genome sequencing and annotation.</title>
        <authorList>
            <consortium name="The Broad Institute Genomics Platform"/>
            <consortium name="The Broad Institute Genome Sequencing Center for Infectious Disease"/>
            <person name="Wu L."/>
            <person name="Ma J."/>
        </authorList>
    </citation>
    <scope>NUCLEOTIDE SEQUENCE [LARGE SCALE GENOMIC DNA]</scope>
    <source>
        <strain evidence="1 2">JCM 12762</strain>
    </source>
</reference>
<sequence length="76" mass="8198">MTSDATSVTFTVTSNGYFDAPGSKITFSTFKENGTVFLQQEAGALGADFWVARGVNFGFAHDNWELQANNLSGLIK</sequence>
<dbReference type="Proteomes" id="UP001500943">
    <property type="component" value="Unassembled WGS sequence"/>
</dbReference>
<gene>
    <name evidence="1" type="ORF">GCM10009655_14590</name>
</gene>
<keyword evidence="2" id="KW-1185">Reference proteome</keyword>
<dbReference type="EMBL" id="BAAAKW010000027">
    <property type="protein sequence ID" value="GAA1216376.1"/>
    <property type="molecule type" value="Genomic_DNA"/>
</dbReference>
<name>A0ABN1VQ39_9MICO</name>
<evidence type="ECO:0000313" key="1">
    <source>
        <dbReference type="EMBL" id="GAA1216376.1"/>
    </source>
</evidence>
<organism evidence="1 2">
    <name type="scientific">Rhodoglobus aureus</name>
    <dbReference type="NCBI Taxonomy" id="191497"/>
    <lineage>
        <taxon>Bacteria</taxon>
        <taxon>Bacillati</taxon>
        <taxon>Actinomycetota</taxon>
        <taxon>Actinomycetes</taxon>
        <taxon>Micrococcales</taxon>
        <taxon>Microbacteriaceae</taxon>
        <taxon>Rhodoglobus</taxon>
    </lineage>
</organism>
<accession>A0ABN1VQ39</accession>
<evidence type="ECO:0000313" key="2">
    <source>
        <dbReference type="Proteomes" id="UP001500943"/>
    </source>
</evidence>
<comment type="caution">
    <text evidence="1">The sequence shown here is derived from an EMBL/GenBank/DDBJ whole genome shotgun (WGS) entry which is preliminary data.</text>
</comment>